<dbReference type="AlphaFoldDB" id="A0A914MG42"/>
<keyword evidence="2" id="KW-1185">Reference proteome</keyword>
<evidence type="ECO:0000256" key="1">
    <source>
        <dbReference type="SAM" id="MobiDB-lite"/>
    </source>
</evidence>
<feature type="compositionally biased region" description="Low complexity" evidence="1">
    <location>
        <begin position="138"/>
        <end position="150"/>
    </location>
</feature>
<feature type="compositionally biased region" description="Polar residues" evidence="1">
    <location>
        <begin position="108"/>
        <end position="125"/>
    </location>
</feature>
<proteinExistence type="predicted"/>
<sequence>MLNINKFRNKKSLLLAAHCGQCLTRNRQVDSPEHSQPHGQEIVTGHHDIEQHQQPEVPEPVTAPEEGANYQYETQILLSHYFPPKWPWFNPLLQITLPVETGLHHGEASTSQITTEQSTPPNQESPFDEDLYPPSIPGSPIHGSPSASPHYSSFKSPLRSPPGHVDEGENEVIKMLYIDYYEAKRKSHFKILISRGDGCALVKDLNESIYQASYYDPTYIHFNNSVLLKEILLHNKKRIPYNVNVKKALKVLQFFRKKHLQPTIEGYARGIGEYDRIMSLISQFSKQSVCYFVIKSGLALEKC</sequence>
<dbReference type="WBParaSite" id="Minc3s01661g25434">
    <property type="protein sequence ID" value="Minc3s01661g25434"/>
    <property type="gene ID" value="Minc3s01661g25434"/>
</dbReference>
<feature type="region of interest" description="Disordered" evidence="1">
    <location>
        <begin position="106"/>
        <end position="165"/>
    </location>
</feature>
<organism evidence="2 3">
    <name type="scientific">Meloidogyne incognita</name>
    <name type="common">Southern root-knot nematode worm</name>
    <name type="synonym">Oxyuris incognita</name>
    <dbReference type="NCBI Taxonomy" id="6306"/>
    <lineage>
        <taxon>Eukaryota</taxon>
        <taxon>Metazoa</taxon>
        <taxon>Ecdysozoa</taxon>
        <taxon>Nematoda</taxon>
        <taxon>Chromadorea</taxon>
        <taxon>Rhabditida</taxon>
        <taxon>Tylenchina</taxon>
        <taxon>Tylenchomorpha</taxon>
        <taxon>Tylenchoidea</taxon>
        <taxon>Meloidogynidae</taxon>
        <taxon>Meloidogyninae</taxon>
        <taxon>Meloidogyne</taxon>
        <taxon>Meloidogyne incognita group</taxon>
    </lineage>
</organism>
<evidence type="ECO:0000313" key="3">
    <source>
        <dbReference type="WBParaSite" id="Minc3s01661g25434"/>
    </source>
</evidence>
<accession>A0A914MG42</accession>
<reference evidence="3" key="1">
    <citation type="submission" date="2022-11" db="UniProtKB">
        <authorList>
            <consortium name="WormBaseParasite"/>
        </authorList>
    </citation>
    <scope>IDENTIFICATION</scope>
</reference>
<evidence type="ECO:0000313" key="2">
    <source>
        <dbReference type="Proteomes" id="UP000887563"/>
    </source>
</evidence>
<dbReference type="Proteomes" id="UP000887563">
    <property type="component" value="Unplaced"/>
</dbReference>
<name>A0A914MG42_MELIC</name>
<protein>
    <submittedName>
        <fullName evidence="3">Uncharacterized protein</fullName>
    </submittedName>
</protein>